<keyword evidence="4" id="KW-0862">Zinc</keyword>
<evidence type="ECO:0000256" key="6">
    <source>
        <dbReference type="ARBA" id="ARBA00023125"/>
    </source>
</evidence>
<keyword evidence="5" id="KW-0805">Transcription regulation</keyword>
<evidence type="ECO:0000256" key="2">
    <source>
        <dbReference type="ARBA" id="ARBA00022723"/>
    </source>
</evidence>
<comment type="subcellular location">
    <subcellularLocation>
        <location evidence="1">Nucleus</location>
    </subcellularLocation>
</comment>
<proteinExistence type="predicted"/>
<keyword evidence="7" id="KW-0804">Transcription</keyword>
<feature type="region of interest" description="Disordered" evidence="10">
    <location>
        <begin position="309"/>
        <end position="337"/>
    </location>
</feature>
<evidence type="ECO:0000256" key="5">
    <source>
        <dbReference type="ARBA" id="ARBA00023015"/>
    </source>
</evidence>
<keyword evidence="2" id="KW-0479">Metal-binding</keyword>
<evidence type="ECO:0000256" key="9">
    <source>
        <dbReference type="PROSITE-ProRule" id="PRU00470"/>
    </source>
</evidence>
<feature type="compositionally biased region" description="Low complexity" evidence="10">
    <location>
        <begin position="58"/>
        <end position="85"/>
    </location>
</feature>
<evidence type="ECO:0000313" key="12">
    <source>
        <dbReference type="EMBL" id="MCH82155.1"/>
    </source>
</evidence>
<organism evidence="12 13">
    <name type="scientific">Trifolium medium</name>
    <dbReference type="NCBI Taxonomy" id="97028"/>
    <lineage>
        <taxon>Eukaryota</taxon>
        <taxon>Viridiplantae</taxon>
        <taxon>Streptophyta</taxon>
        <taxon>Embryophyta</taxon>
        <taxon>Tracheophyta</taxon>
        <taxon>Spermatophyta</taxon>
        <taxon>Magnoliopsida</taxon>
        <taxon>eudicotyledons</taxon>
        <taxon>Gunneridae</taxon>
        <taxon>Pentapetalae</taxon>
        <taxon>rosids</taxon>
        <taxon>fabids</taxon>
        <taxon>Fabales</taxon>
        <taxon>Fabaceae</taxon>
        <taxon>Papilionoideae</taxon>
        <taxon>50 kb inversion clade</taxon>
        <taxon>NPAAA clade</taxon>
        <taxon>Hologalegina</taxon>
        <taxon>IRL clade</taxon>
        <taxon>Trifolieae</taxon>
        <taxon>Trifolium</taxon>
    </lineage>
</organism>
<evidence type="ECO:0000259" key="11">
    <source>
        <dbReference type="PROSITE" id="PS51141"/>
    </source>
</evidence>
<dbReference type="GO" id="GO:0008270">
    <property type="term" value="F:zinc ion binding"/>
    <property type="evidence" value="ECO:0007669"/>
    <property type="project" value="UniProtKB-KW"/>
</dbReference>
<dbReference type="EMBL" id="LXQA010003280">
    <property type="protein sequence ID" value="MCH82155.1"/>
    <property type="molecule type" value="Genomic_DNA"/>
</dbReference>
<keyword evidence="8" id="KW-0539">Nucleus</keyword>
<dbReference type="PANTHER" id="PTHR31251:SF199">
    <property type="entry name" value="TRANSCRIPTION FACTOR SBP FAMILY-RELATED"/>
    <property type="match status" value="1"/>
</dbReference>
<evidence type="ECO:0000256" key="8">
    <source>
        <dbReference type="ARBA" id="ARBA00023242"/>
    </source>
</evidence>
<evidence type="ECO:0000256" key="10">
    <source>
        <dbReference type="SAM" id="MobiDB-lite"/>
    </source>
</evidence>
<dbReference type="GO" id="GO:0003677">
    <property type="term" value="F:DNA binding"/>
    <property type="evidence" value="ECO:0007669"/>
    <property type="project" value="UniProtKB-KW"/>
</dbReference>
<accession>A0A392M4A8</accession>
<dbReference type="FunFam" id="4.10.1100.10:FF:000001">
    <property type="entry name" value="Squamosa promoter-binding-like protein 14"/>
    <property type="match status" value="1"/>
</dbReference>
<dbReference type="AlphaFoldDB" id="A0A392M4A8"/>
<evidence type="ECO:0000256" key="7">
    <source>
        <dbReference type="ARBA" id="ARBA00023163"/>
    </source>
</evidence>
<feature type="compositionally biased region" description="Basic and acidic residues" evidence="10">
    <location>
        <begin position="96"/>
        <end position="107"/>
    </location>
</feature>
<evidence type="ECO:0000256" key="1">
    <source>
        <dbReference type="ARBA" id="ARBA00004123"/>
    </source>
</evidence>
<dbReference type="InterPro" id="IPR036893">
    <property type="entry name" value="SBP_sf"/>
</dbReference>
<dbReference type="SUPFAM" id="SSF103612">
    <property type="entry name" value="SBT domain"/>
    <property type="match status" value="1"/>
</dbReference>
<dbReference type="GO" id="GO:0005634">
    <property type="term" value="C:nucleus"/>
    <property type="evidence" value="ECO:0007669"/>
    <property type="project" value="UniProtKB-SubCell"/>
</dbReference>
<evidence type="ECO:0000313" key="13">
    <source>
        <dbReference type="Proteomes" id="UP000265520"/>
    </source>
</evidence>
<dbReference type="Pfam" id="PF03110">
    <property type="entry name" value="SBP"/>
    <property type="match status" value="1"/>
</dbReference>
<dbReference type="Gene3D" id="4.10.1100.10">
    <property type="entry name" value="Transcription factor, SBP-box domain"/>
    <property type="match status" value="1"/>
</dbReference>
<dbReference type="PANTHER" id="PTHR31251">
    <property type="entry name" value="SQUAMOSA PROMOTER-BINDING-LIKE PROTEIN 4"/>
    <property type="match status" value="1"/>
</dbReference>
<feature type="compositionally biased region" description="Polar residues" evidence="10">
    <location>
        <begin position="86"/>
        <end position="95"/>
    </location>
</feature>
<name>A0A392M4A8_9FABA</name>
<keyword evidence="13" id="KW-1185">Reference proteome</keyword>
<dbReference type="InterPro" id="IPR044817">
    <property type="entry name" value="SBP-like"/>
</dbReference>
<evidence type="ECO:0000256" key="4">
    <source>
        <dbReference type="ARBA" id="ARBA00022833"/>
    </source>
</evidence>
<keyword evidence="6" id="KW-0238">DNA-binding</keyword>
<feature type="domain" description="SBP-type" evidence="11">
    <location>
        <begin position="162"/>
        <end position="239"/>
    </location>
</feature>
<dbReference type="PROSITE" id="PS51141">
    <property type="entry name" value="ZF_SBP"/>
    <property type="match status" value="1"/>
</dbReference>
<sequence>MEWNAKSPGQWDWENLFFLNSKATENHRLQSTDWSAETDREINVGVLFPSGGNGYSMSKLAHGSSSRSSKSPSNNSSSNGDSKTSMLTQEGSQDDSTGKKELSKGDPIETSPAAEPLLTLKLGKRFYFEDVCPETHSKKASSSAVPLSCKKKGKSKSPNLLQPSCQVEGCGLDLSSAKDYHRKHRVCESHTKSPMVVVAGLELRFCQQCSRFHSVSEFDDKKRSCRRRLSDHNARRRKPQPEAVQLNPSALHSSPYDRRQIMGSFDFSRNATILPWQGIQSSKLPQTKDFMLKPPKAFNKNVTMLSDDSNGHLASKGTGSKSTFPGIEDQATLSDPNATQDVNRALSLLSTNSWGANDTKSLSLDHTNRTTGTTQSITHTIAQRSPFPSSEYWHTDQQHANSSTCISFSGYDNSSRFQDFQLFNAPFESSFPCNQLD</sequence>
<evidence type="ECO:0000256" key="3">
    <source>
        <dbReference type="ARBA" id="ARBA00022771"/>
    </source>
</evidence>
<protein>
    <submittedName>
        <fullName evidence="12">Squamosa promoter-binding-like protein 12-like</fullName>
    </submittedName>
</protein>
<keyword evidence="3 9" id="KW-0863">Zinc-finger</keyword>
<feature type="region of interest" description="Disordered" evidence="10">
    <location>
        <begin position="57"/>
        <end position="115"/>
    </location>
</feature>
<reference evidence="12 13" key="1">
    <citation type="journal article" date="2018" name="Front. Plant Sci.">
        <title>Red Clover (Trifolium pratense) and Zigzag Clover (T. medium) - A Picture of Genomic Similarities and Differences.</title>
        <authorList>
            <person name="Dluhosova J."/>
            <person name="Istvanek J."/>
            <person name="Nedelnik J."/>
            <person name="Repkova J."/>
        </authorList>
    </citation>
    <scope>NUCLEOTIDE SEQUENCE [LARGE SCALE GENOMIC DNA]</scope>
    <source>
        <strain evidence="13">cv. 10/8</strain>
        <tissue evidence="12">Leaf</tissue>
    </source>
</reference>
<dbReference type="Proteomes" id="UP000265520">
    <property type="component" value="Unassembled WGS sequence"/>
</dbReference>
<dbReference type="InterPro" id="IPR004333">
    <property type="entry name" value="SBP_dom"/>
</dbReference>
<comment type="caution">
    <text evidence="12">The sequence shown here is derived from an EMBL/GenBank/DDBJ whole genome shotgun (WGS) entry which is preliminary data.</text>
</comment>
<gene>
    <name evidence="12" type="ORF">A2U01_0002953</name>
</gene>